<proteinExistence type="predicted"/>
<organism evidence="2 3">
    <name type="scientific">Maudiozyma exigua</name>
    <name type="common">Yeast</name>
    <name type="synonym">Kazachstania exigua</name>
    <dbReference type="NCBI Taxonomy" id="34358"/>
    <lineage>
        <taxon>Eukaryota</taxon>
        <taxon>Fungi</taxon>
        <taxon>Dikarya</taxon>
        <taxon>Ascomycota</taxon>
        <taxon>Saccharomycotina</taxon>
        <taxon>Saccharomycetes</taxon>
        <taxon>Saccharomycetales</taxon>
        <taxon>Saccharomycetaceae</taxon>
        <taxon>Maudiozyma</taxon>
    </lineage>
</organism>
<evidence type="ECO:0008006" key="4">
    <source>
        <dbReference type="Google" id="ProtNLM"/>
    </source>
</evidence>
<feature type="compositionally biased region" description="Low complexity" evidence="1">
    <location>
        <begin position="295"/>
        <end position="316"/>
    </location>
</feature>
<accession>A0A9P6VUM4</accession>
<feature type="region of interest" description="Disordered" evidence="1">
    <location>
        <begin position="285"/>
        <end position="331"/>
    </location>
</feature>
<dbReference type="EMBL" id="PUHR01000267">
    <property type="protein sequence ID" value="KAG0656179.1"/>
    <property type="molecule type" value="Genomic_DNA"/>
</dbReference>
<keyword evidence="3" id="KW-1185">Reference proteome</keyword>
<dbReference type="PANTHER" id="PTHR31758:SF2">
    <property type="entry name" value="BTB_POZ DOMAIN-CONTAINING PROTEIN YLR108C"/>
    <property type="match status" value="1"/>
</dbReference>
<dbReference type="SUPFAM" id="SSF54695">
    <property type="entry name" value="POZ domain"/>
    <property type="match status" value="2"/>
</dbReference>
<gene>
    <name evidence="2" type="ORF">C6P45_002758</name>
</gene>
<dbReference type="AlphaFoldDB" id="A0A9P6VUM4"/>
<dbReference type="Gene3D" id="3.30.710.10">
    <property type="entry name" value="Potassium Channel Kv1.1, Chain A"/>
    <property type="match status" value="2"/>
</dbReference>
<evidence type="ECO:0000313" key="3">
    <source>
        <dbReference type="Proteomes" id="UP000750334"/>
    </source>
</evidence>
<sequence>MTTSIQKVNVSDITSQTQVKQDNIQLKNKSILPDEQIYTIRMGTELFKLTGSSFNSDAPNYFTEYFQKNENKFDLFLDRNAVSFRRIVKHLQGYYLDIVDEDEYSMLLADSIFYSFNKLTTDIKESPYYYANVGGKSFKFLKKLFRRDGDSNNYFQVFSNTINSEIEYRFVNNKLSVVPISSNFISRSPEYFQMLLDLLSGATLTLSPDLRETLIKECKYYRFQNLEQRLIKVNLSINPFSDICEIKLQLNDISSKGLTSPIEKQLYSNLNNNCMTNKTVCKTSSTNDNDCGPATDSSNNSSDNETTTNANSNNSDPTEPQRKKRRVGEHKRPWDMVRYKRPFIDDNSAELVFQLNANENTVIFNKYNKIIHIDITGDTLRTFDRTFNAFLSRQGINLNSYRRKFAANKDGKERDHLVLPACISISDLQVNGVQCRNICQLISDSKFNDIVFDASEKEKKKYSPGLKLHLLNSLWKLGVKDGQLMLIAIKMDSFSGIKEFNKLTEFI</sequence>
<dbReference type="Proteomes" id="UP000750334">
    <property type="component" value="Unassembled WGS sequence"/>
</dbReference>
<name>A0A9P6VUM4_MAUEX</name>
<dbReference type="PANTHER" id="PTHR31758">
    <property type="entry name" value="BTB/POZ DOMAIN-CONTAINING PROTEIN YLR108C"/>
    <property type="match status" value="1"/>
</dbReference>
<comment type="caution">
    <text evidence="2">The sequence shown here is derived from an EMBL/GenBank/DDBJ whole genome shotgun (WGS) entry which is preliminary data.</text>
</comment>
<dbReference type="OrthoDB" id="2414723at2759"/>
<reference evidence="2 3" key="1">
    <citation type="submission" date="2020-11" db="EMBL/GenBank/DDBJ databases">
        <title>Kefir isolates.</title>
        <authorList>
            <person name="Marcisauskas S."/>
            <person name="Kim Y."/>
            <person name="Blasche S."/>
        </authorList>
    </citation>
    <scope>NUCLEOTIDE SEQUENCE [LARGE SCALE GENOMIC DNA]</scope>
    <source>
        <strain evidence="2 3">OG2</strain>
    </source>
</reference>
<dbReference type="InterPro" id="IPR011333">
    <property type="entry name" value="SKP1/BTB/POZ_sf"/>
</dbReference>
<evidence type="ECO:0000313" key="2">
    <source>
        <dbReference type="EMBL" id="KAG0656179.1"/>
    </source>
</evidence>
<evidence type="ECO:0000256" key="1">
    <source>
        <dbReference type="SAM" id="MobiDB-lite"/>
    </source>
</evidence>
<protein>
    <recommendedName>
        <fullName evidence="4">BTB domain-containing protein</fullName>
    </recommendedName>
</protein>